<dbReference type="OrthoDB" id="10266330at2759"/>
<keyword evidence="12" id="KW-1185">Reference proteome</keyword>
<feature type="compositionally biased region" description="Acidic residues" evidence="9">
    <location>
        <begin position="42"/>
        <end position="59"/>
    </location>
</feature>
<dbReference type="EMBL" id="OUUW01000002">
    <property type="protein sequence ID" value="SPP77073.1"/>
    <property type="molecule type" value="Genomic_DNA"/>
</dbReference>
<dbReference type="PANTHER" id="PTHR19879">
    <property type="entry name" value="TRANSCRIPTION INITIATION FACTOR TFIID"/>
    <property type="match status" value="1"/>
</dbReference>
<evidence type="ECO:0000256" key="2">
    <source>
        <dbReference type="ARBA" id="ARBA00009435"/>
    </source>
</evidence>
<dbReference type="SUPFAM" id="SSF160897">
    <property type="entry name" value="Taf5 N-terminal domain-like"/>
    <property type="match status" value="1"/>
</dbReference>
<evidence type="ECO:0000256" key="7">
    <source>
        <dbReference type="ARBA" id="ARBA00023242"/>
    </source>
</evidence>
<feature type="compositionally biased region" description="Acidic residues" evidence="9">
    <location>
        <begin position="130"/>
        <end position="153"/>
    </location>
</feature>
<evidence type="ECO:0000313" key="11">
    <source>
        <dbReference type="EMBL" id="SPP77073.1"/>
    </source>
</evidence>
<evidence type="ECO:0000256" key="4">
    <source>
        <dbReference type="ARBA" id="ARBA00022737"/>
    </source>
</evidence>
<keyword evidence="3 8" id="KW-0853">WD repeat</keyword>
<sequence length="774" mass="87016">MPQNPIHQRKGIIPIRVFASDSSSSASDADSSSGGSRSGSSSDEDESPNEEAIVIEDSSEGSSEVSSEMSSEMSSPVYEYNSGPLPSMPLYDEETNEFKPPTDQHIREMSETIAETDFKQPKCSVKYEEPEPVTDYDEDSDGFSSGDDSEISDEAESAQMIHPLSKRKAAWLKFTLGTGEVPFRYVKESPGSFCDYSVEAEATAATGSEFYEDGVSDGQDPKETHIFQVINQAEIFEQYEQTFRAVLSMVEESCSHFRFDLHQLLYPLLTLTYLQMVASDNANGGWSFLRHCCRCLDDASYKSRLETLAKILRPEDVPAKARLLLNGHEKVKIFMSRGAYRQCVLQLARLPYWQQDKVLGHFIIRSYDEAKLPLQRLRLGNPPLKAMVWTAPGMHEERAAAAGRHRKRDFAGHFSVPFRQQLYTPPPSLKDEIKRRTHDQQRETLDRERLPSVYLYTATAGEERILCADFSVNYEMLALGTSTSLLQVFSVDNSKLLEDMTLSTGSTGSTDKRHKRTLCGHRKAVYGCSFGPDDRYLLSCSLDSDVRLWCLRSWRCLVIYTCHLAAVHCVVFDPLGFYFATASADGTARVWAQSVKKPARLFSGHLASVEVCQFHPNRYYLATGSADCTVRIWEIVSGRQVRLLSGHKARVQSLAFSKCGRFLASGGADNLLILWDMPRERMMRCLRHHTAVIDSCDFDMNNNLLVVSSRDGRLSVWDFDRLLQDSAGRGSALPQLPLKSYDNHEGAICKVSFTNANLLMGVRLAHKSHRKCQY</sequence>
<feature type="repeat" description="WD" evidence="8">
    <location>
        <begin position="686"/>
        <end position="720"/>
    </location>
</feature>
<dbReference type="InterPro" id="IPR037264">
    <property type="entry name" value="TFIID_NTD2_sf"/>
</dbReference>
<feature type="compositionally biased region" description="Low complexity" evidence="9">
    <location>
        <begin position="19"/>
        <end position="41"/>
    </location>
</feature>
<evidence type="ECO:0000256" key="5">
    <source>
        <dbReference type="ARBA" id="ARBA00023015"/>
    </source>
</evidence>
<feature type="compositionally biased region" description="Basic and acidic residues" evidence="9">
    <location>
        <begin position="113"/>
        <end position="129"/>
    </location>
</feature>
<protein>
    <submittedName>
        <fullName evidence="11">Blast:Transcription initiation factor TFIID subunit 5</fullName>
    </submittedName>
</protein>
<accession>A0A3B0J9M6</accession>
<name>A0A3B0J9M6_DROGU</name>
<keyword evidence="6" id="KW-0804">Transcription</keyword>
<dbReference type="PRINTS" id="PR00320">
    <property type="entry name" value="GPROTEINBRPT"/>
</dbReference>
<dbReference type="InterPro" id="IPR015943">
    <property type="entry name" value="WD40/YVTN_repeat-like_dom_sf"/>
</dbReference>
<comment type="similarity">
    <text evidence="2">Belongs to the WD repeat TAF5 family.</text>
</comment>
<dbReference type="Gene3D" id="1.25.40.500">
    <property type="entry name" value="TFIID subunit TAF5, NTD2 domain"/>
    <property type="match status" value="1"/>
</dbReference>
<evidence type="ECO:0000256" key="9">
    <source>
        <dbReference type="SAM" id="MobiDB-lite"/>
    </source>
</evidence>
<dbReference type="STRING" id="7266.A0A3B0J9M6"/>
<feature type="repeat" description="WD" evidence="8">
    <location>
        <begin position="518"/>
        <end position="559"/>
    </location>
</feature>
<keyword evidence="11" id="KW-0648">Protein biosynthesis</keyword>
<dbReference type="AlphaFoldDB" id="A0A3B0J9M6"/>
<dbReference type="SUPFAM" id="SSF50978">
    <property type="entry name" value="WD40 repeat-like"/>
    <property type="match status" value="1"/>
</dbReference>
<keyword evidence="11" id="KW-0396">Initiation factor</keyword>
<evidence type="ECO:0000256" key="8">
    <source>
        <dbReference type="PROSITE-ProRule" id="PRU00221"/>
    </source>
</evidence>
<gene>
    <name evidence="11" type="ORF">DGUA_6G007708</name>
</gene>
<dbReference type="GO" id="GO:0003743">
    <property type="term" value="F:translation initiation factor activity"/>
    <property type="evidence" value="ECO:0007669"/>
    <property type="project" value="UniProtKB-KW"/>
</dbReference>
<dbReference type="InterPro" id="IPR036322">
    <property type="entry name" value="WD40_repeat_dom_sf"/>
</dbReference>
<comment type="subcellular location">
    <subcellularLocation>
        <location evidence="1">Nucleus</location>
    </subcellularLocation>
</comment>
<evidence type="ECO:0000259" key="10">
    <source>
        <dbReference type="Pfam" id="PF04494"/>
    </source>
</evidence>
<dbReference type="SMART" id="SM00320">
    <property type="entry name" value="WD40"/>
    <property type="match status" value="6"/>
</dbReference>
<dbReference type="Pfam" id="PF04494">
    <property type="entry name" value="TFIID_NTD2"/>
    <property type="match status" value="1"/>
</dbReference>
<evidence type="ECO:0000313" key="12">
    <source>
        <dbReference type="Proteomes" id="UP000268350"/>
    </source>
</evidence>
<dbReference type="CDD" id="cd00200">
    <property type="entry name" value="WD40"/>
    <property type="match status" value="1"/>
</dbReference>
<dbReference type="PROSITE" id="PS50294">
    <property type="entry name" value="WD_REPEATS_REGION"/>
    <property type="match status" value="5"/>
</dbReference>
<evidence type="ECO:0000256" key="3">
    <source>
        <dbReference type="ARBA" id="ARBA00022574"/>
    </source>
</evidence>
<dbReference type="PANTHER" id="PTHR19879:SF1">
    <property type="entry name" value="CANNONBALL-RELATED"/>
    <property type="match status" value="1"/>
</dbReference>
<reference evidence="12" key="1">
    <citation type="submission" date="2018-01" db="EMBL/GenBank/DDBJ databases">
        <authorList>
            <person name="Alioto T."/>
            <person name="Alioto T."/>
        </authorList>
    </citation>
    <scope>NUCLEOTIDE SEQUENCE [LARGE SCALE GENOMIC DNA]</scope>
</reference>
<dbReference type="GO" id="GO:0005634">
    <property type="term" value="C:nucleus"/>
    <property type="evidence" value="ECO:0007669"/>
    <property type="project" value="UniProtKB-SubCell"/>
</dbReference>
<dbReference type="PROSITE" id="PS50082">
    <property type="entry name" value="WD_REPEATS_2"/>
    <property type="match status" value="5"/>
</dbReference>
<evidence type="ECO:0000256" key="1">
    <source>
        <dbReference type="ARBA" id="ARBA00004123"/>
    </source>
</evidence>
<dbReference type="InterPro" id="IPR007582">
    <property type="entry name" value="TFIID_NTD2"/>
</dbReference>
<feature type="region of interest" description="Disordered" evidence="9">
    <location>
        <begin position="113"/>
        <end position="153"/>
    </location>
</feature>
<dbReference type="Proteomes" id="UP000268350">
    <property type="component" value="Unassembled WGS sequence"/>
</dbReference>
<dbReference type="PROSITE" id="PS00678">
    <property type="entry name" value="WD_REPEATS_1"/>
    <property type="match status" value="2"/>
</dbReference>
<feature type="repeat" description="WD" evidence="8">
    <location>
        <begin position="644"/>
        <end position="685"/>
    </location>
</feature>
<organism evidence="11 12">
    <name type="scientific">Drosophila guanche</name>
    <name type="common">Fruit fly</name>
    <dbReference type="NCBI Taxonomy" id="7266"/>
    <lineage>
        <taxon>Eukaryota</taxon>
        <taxon>Metazoa</taxon>
        <taxon>Ecdysozoa</taxon>
        <taxon>Arthropoda</taxon>
        <taxon>Hexapoda</taxon>
        <taxon>Insecta</taxon>
        <taxon>Pterygota</taxon>
        <taxon>Neoptera</taxon>
        <taxon>Endopterygota</taxon>
        <taxon>Diptera</taxon>
        <taxon>Brachycera</taxon>
        <taxon>Muscomorpha</taxon>
        <taxon>Ephydroidea</taxon>
        <taxon>Drosophilidae</taxon>
        <taxon>Drosophila</taxon>
        <taxon>Sophophora</taxon>
    </lineage>
</organism>
<feature type="repeat" description="WD" evidence="8">
    <location>
        <begin position="602"/>
        <end position="643"/>
    </location>
</feature>
<dbReference type="InterPro" id="IPR020472">
    <property type="entry name" value="WD40_PAC1"/>
</dbReference>
<evidence type="ECO:0000256" key="6">
    <source>
        <dbReference type="ARBA" id="ARBA00023163"/>
    </source>
</evidence>
<dbReference type="InterPro" id="IPR019775">
    <property type="entry name" value="WD40_repeat_CS"/>
</dbReference>
<feature type="domain" description="TFIID subunit TAF5 NTD2" evidence="10">
    <location>
        <begin position="237"/>
        <end position="343"/>
    </location>
</feature>
<dbReference type="Gene3D" id="2.130.10.10">
    <property type="entry name" value="YVTN repeat-like/Quinoprotein amine dehydrogenase"/>
    <property type="match status" value="2"/>
</dbReference>
<proteinExistence type="inferred from homology"/>
<feature type="compositionally biased region" description="Low complexity" evidence="9">
    <location>
        <begin position="60"/>
        <end position="75"/>
    </location>
</feature>
<dbReference type="Pfam" id="PF00400">
    <property type="entry name" value="WD40"/>
    <property type="match status" value="5"/>
</dbReference>
<dbReference type="InterPro" id="IPR001680">
    <property type="entry name" value="WD40_rpt"/>
</dbReference>
<feature type="repeat" description="WD" evidence="8">
    <location>
        <begin position="560"/>
        <end position="591"/>
    </location>
</feature>
<keyword evidence="4" id="KW-0677">Repeat</keyword>
<dbReference type="OMA" id="LWCLLSW"/>
<keyword evidence="5" id="KW-0805">Transcription regulation</keyword>
<dbReference type="GO" id="GO:0016251">
    <property type="term" value="F:RNA polymerase II general transcription initiation factor activity"/>
    <property type="evidence" value="ECO:0007669"/>
    <property type="project" value="TreeGrafter"/>
</dbReference>
<feature type="region of interest" description="Disordered" evidence="9">
    <location>
        <begin position="1"/>
        <end position="101"/>
    </location>
</feature>
<keyword evidence="7" id="KW-0539">Nucleus</keyword>